<evidence type="ECO:0000259" key="2">
    <source>
        <dbReference type="PROSITE" id="PS51194"/>
    </source>
</evidence>
<dbReference type="SMART" id="SM00487">
    <property type="entry name" value="DEXDc"/>
    <property type="match status" value="1"/>
</dbReference>
<evidence type="ECO:0000313" key="3">
    <source>
        <dbReference type="EMBL" id="KAF1083872.1"/>
    </source>
</evidence>
<dbReference type="InterPro" id="IPR050742">
    <property type="entry name" value="Helicase_Restrict-Modif_Enz"/>
</dbReference>
<dbReference type="PANTHER" id="PTHR47396:SF1">
    <property type="entry name" value="ATP-DEPENDENT HELICASE IRC3-RELATED"/>
    <property type="match status" value="1"/>
</dbReference>
<sequence>MVTLREYQTEAIQAILARHKAGVTRQLVSLPTGVGKTIIFAALARELNTRTLIIAHREELINQAVKKCKLVWPGVDIGIVMAERDEPEKQLVVASIQSACREKRLAKLQEQDFRLLIIDECQHSTSNTYRQVIEELGFMAGNLDKLLVGVTATAKRGDKVALGTVFEEIVFERSIATMIKAGYLTDLRGVKVKTTTNLAGVTVRHGDFAEGELANAVNTPERNRAVVSAYQEHAYGKKAVAFTANVQHALDLATEFKRVGVTAEAVYGAMPRDDRRGILQAFAAGSIPVLTNCNLLTEGFDEPSIKAVLMARPTRSDVIYTQAVGRGTRLYPGKTECLVLDFCDTGAGICALGTLAGLPLDDMPSGKSIREALAEAEAKEAERVRDNKAITHTVAFDLIEQSRFNWLLLPGGHFRLPAGNGVYVYLKATGNDKYAVGLVRDGKLIEMLSDMELPLGYAQGVAEDWLRKSSNTKLADKNAPWRRLPANEKQLAGLCKFGLKPHASITRGEASDLLEQCIAAAEAKRNEPATTKQIYALRKRGYSVRHGLTKGEAAALFRKAVVR</sequence>
<accession>A0A9D2WNS6</accession>
<feature type="domain" description="Helicase ATP-binding" evidence="1">
    <location>
        <begin position="17"/>
        <end position="172"/>
    </location>
</feature>
<dbReference type="EMBL" id="LSRS01000009">
    <property type="protein sequence ID" value="KAF1083872.1"/>
    <property type="molecule type" value="Genomic_DNA"/>
</dbReference>
<dbReference type="Pfam" id="PF04851">
    <property type="entry name" value="ResIII"/>
    <property type="match status" value="1"/>
</dbReference>
<dbReference type="PROSITE" id="PS51192">
    <property type="entry name" value="HELICASE_ATP_BIND_1"/>
    <property type="match status" value="1"/>
</dbReference>
<dbReference type="Proteomes" id="UP000798488">
    <property type="component" value="Unassembled WGS sequence"/>
</dbReference>
<dbReference type="InterPro" id="IPR014001">
    <property type="entry name" value="Helicase_ATP-bd"/>
</dbReference>
<dbReference type="InterPro" id="IPR027417">
    <property type="entry name" value="P-loop_NTPase"/>
</dbReference>
<dbReference type="AlphaFoldDB" id="A0A9D2WNS6"/>
<reference evidence="3" key="1">
    <citation type="submission" date="2016-02" db="EMBL/GenBank/DDBJ databases">
        <title>Draft Genome Sequence of Sporotomaculum syntrophicum Strain FB, a Syntrophic Benzoate Degrader.</title>
        <authorList>
            <person name="Nobu M.K."/>
            <person name="Narihiro T."/>
            <person name="Qiu Y.-L."/>
            <person name="Ohashi A."/>
            <person name="Liu W.-T."/>
            <person name="Yuji S."/>
        </authorList>
    </citation>
    <scope>NUCLEOTIDE SEQUENCE</scope>
    <source>
        <strain evidence="3">FB</strain>
    </source>
</reference>
<dbReference type="RefSeq" id="WP_161823288.1">
    <property type="nucleotide sequence ID" value="NZ_LSRS01000009.1"/>
</dbReference>
<organism evidence="3 4">
    <name type="scientific">Sporotomaculum syntrophicum</name>
    <dbReference type="NCBI Taxonomy" id="182264"/>
    <lineage>
        <taxon>Bacteria</taxon>
        <taxon>Bacillati</taxon>
        <taxon>Bacillota</taxon>
        <taxon>Clostridia</taxon>
        <taxon>Eubacteriales</taxon>
        <taxon>Desulfallaceae</taxon>
        <taxon>Sporotomaculum</taxon>
    </lineage>
</organism>
<dbReference type="InterPro" id="IPR001650">
    <property type="entry name" value="Helicase_C-like"/>
</dbReference>
<comment type="caution">
    <text evidence="3">The sequence shown here is derived from an EMBL/GenBank/DDBJ whole genome shotgun (WGS) entry which is preliminary data.</text>
</comment>
<dbReference type="PANTHER" id="PTHR47396">
    <property type="entry name" value="TYPE I RESTRICTION ENZYME ECOKI R PROTEIN"/>
    <property type="match status" value="1"/>
</dbReference>
<dbReference type="Pfam" id="PF00271">
    <property type="entry name" value="Helicase_C"/>
    <property type="match status" value="1"/>
</dbReference>
<evidence type="ECO:0000259" key="1">
    <source>
        <dbReference type="PROSITE" id="PS51192"/>
    </source>
</evidence>
<dbReference type="GO" id="GO:0061749">
    <property type="term" value="F:forked DNA-dependent helicase activity"/>
    <property type="evidence" value="ECO:0007669"/>
    <property type="project" value="TreeGrafter"/>
</dbReference>
<feature type="domain" description="Helicase C-terminal" evidence="2">
    <location>
        <begin position="225"/>
        <end position="390"/>
    </location>
</feature>
<proteinExistence type="predicted"/>
<dbReference type="SUPFAM" id="SSF52540">
    <property type="entry name" value="P-loop containing nucleoside triphosphate hydrolases"/>
    <property type="match status" value="1"/>
</dbReference>
<dbReference type="PROSITE" id="PS51194">
    <property type="entry name" value="HELICASE_CTER"/>
    <property type="match status" value="1"/>
</dbReference>
<protein>
    <submittedName>
        <fullName evidence="3">Type I restriction enzyme EcoKI subunit R</fullName>
    </submittedName>
</protein>
<dbReference type="Gene3D" id="3.40.50.300">
    <property type="entry name" value="P-loop containing nucleotide triphosphate hydrolases"/>
    <property type="match status" value="2"/>
</dbReference>
<gene>
    <name evidence="3" type="ORF">SPSYN_03028</name>
</gene>
<dbReference type="GO" id="GO:0005524">
    <property type="term" value="F:ATP binding"/>
    <property type="evidence" value="ECO:0007669"/>
    <property type="project" value="InterPro"/>
</dbReference>
<dbReference type="OrthoDB" id="9802848at2"/>
<evidence type="ECO:0000313" key="4">
    <source>
        <dbReference type="Proteomes" id="UP000798488"/>
    </source>
</evidence>
<dbReference type="GO" id="GO:0000403">
    <property type="term" value="F:Y-form DNA binding"/>
    <property type="evidence" value="ECO:0007669"/>
    <property type="project" value="TreeGrafter"/>
</dbReference>
<keyword evidence="4" id="KW-1185">Reference proteome</keyword>
<dbReference type="GO" id="GO:0036121">
    <property type="term" value="F:double-stranded DNA helicase activity"/>
    <property type="evidence" value="ECO:0007669"/>
    <property type="project" value="TreeGrafter"/>
</dbReference>
<dbReference type="SMART" id="SM00490">
    <property type="entry name" value="HELICc"/>
    <property type="match status" value="1"/>
</dbReference>
<dbReference type="InterPro" id="IPR006935">
    <property type="entry name" value="Helicase/UvrB_N"/>
</dbReference>
<name>A0A9D2WNS6_9FIRM</name>
<dbReference type="GO" id="GO:0016787">
    <property type="term" value="F:hydrolase activity"/>
    <property type="evidence" value="ECO:0007669"/>
    <property type="project" value="InterPro"/>
</dbReference>